<dbReference type="Proteomes" id="UP000030661">
    <property type="component" value="Unassembled WGS sequence"/>
</dbReference>
<gene>
    <name evidence="2" type="ORF">U27_01810</name>
</gene>
<organism evidence="2">
    <name type="scientific">Vecturithrix granuli</name>
    <dbReference type="NCBI Taxonomy" id="1499967"/>
    <lineage>
        <taxon>Bacteria</taxon>
        <taxon>Candidatus Moduliflexota</taxon>
        <taxon>Candidatus Vecturitrichia</taxon>
        <taxon>Candidatus Vecturitrichales</taxon>
        <taxon>Candidatus Vecturitrichaceae</taxon>
        <taxon>Candidatus Vecturithrix</taxon>
    </lineage>
</organism>
<feature type="coiled-coil region" evidence="1">
    <location>
        <begin position="11"/>
        <end position="39"/>
    </location>
</feature>
<evidence type="ECO:0000256" key="1">
    <source>
        <dbReference type="SAM" id="Coils"/>
    </source>
</evidence>
<protein>
    <submittedName>
        <fullName evidence="2">DNA polymerase, beta domain protein region</fullName>
    </submittedName>
</protein>
<evidence type="ECO:0000313" key="2">
    <source>
        <dbReference type="EMBL" id="GAK54979.1"/>
    </source>
</evidence>
<reference evidence="2" key="1">
    <citation type="journal article" date="2015" name="PeerJ">
        <title>First genomic representation of candidate bacterial phylum KSB3 points to enhanced environmental sensing as a trigger of wastewater bulking.</title>
        <authorList>
            <person name="Sekiguchi Y."/>
            <person name="Ohashi A."/>
            <person name="Parks D.H."/>
            <person name="Yamauchi T."/>
            <person name="Tyson G.W."/>
            <person name="Hugenholtz P."/>
        </authorList>
    </citation>
    <scope>NUCLEOTIDE SEQUENCE [LARGE SCALE GENOMIC DNA]</scope>
</reference>
<keyword evidence="3" id="KW-1185">Reference proteome</keyword>
<evidence type="ECO:0000313" key="3">
    <source>
        <dbReference type="Proteomes" id="UP000030661"/>
    </source>
</evidence>
<proteinExistence type="predicted"/>
<keyword evidence="1" id="KW-0175">Coiled coil</keyword>
<accession>A0A0S6WA52</accession>
<name>A0A0S6WA52_VECG1</name>
<dbReference type="STRING" id="1499967.U27_01810"/>
<dbReference type="HOGENOM" id="CLU_2022174_0_0_0"/>
<sequence>MNIKVSHAIHKKELLLQYQEQKQKERQLQETALQEAQRLALMLVEQFGIERVYLVGPLAYNKFTAGMKLELALEGIPTGTYASALGYLKQSSTFELDLIDLQQADTWTKLALKEKGKLLAKK</sequence>
<dbReference type="EMBL" id="DF820463">
    <property type="protein sequence ID" value="GAK54979.1"/>
    <property type="molecule type" value="Genomic_DNA"/>
</dbReference>
<dbReference type="AlphaFoldDB" id="A0A0S6WA52"/>